<organism evidence="2 3">
    <name type="scientific">Sagittula salina</name>
    <dbReference type="NCBI Taxonomy" id="2820268"/>
    <lineage>
        <taxon>Bacteria</taxon>
        <taxon>Pseudomonadati</taxon>
        <taxon>Pseudomonadota</taxon>
        <taxon>Alphaproteobacteria</taxon>
        <taxon>Rhodobacterales</taxon>
        <taxon>Roseobacteraceae</taxon>
        <taxon>Sagittula</taxon>
    </lineage>
</organism>
<name>A0A940MR62_9RHOB</name>
<dbReference type="Proteomes" id="UP000675940">
    <property type="component" value="Unassembled WGS sequence"/>
</dbReference>
<dbReference type="AlphaFoldDB" id="A0A940MR62"/>
<comment type="caution">
    <text evidence="2">The sequence shown here is derived from an EMBL/GenBank/DDBJ whole genome shotgun (WGS) entry which is preliminary data.</text>
</comment>
<feature type="region of interest" description="Disordered" evidence="1">
    <location>
        <begin position="145"/>
        <end position="170"/>
    </location>
</feature>
<dbReference type="EMBL" id="JAGISH010000004">
    <property type="protein sequence ID" value="MBP0482547.1"/>
    <property type="molecule type" value="Genomic_DNA"/>
</dbReference>
<evidence type="ECO:0000313" key="3">
    <source>
        <dbReference type="Proteomes" id="UP000675940"/>
    </source>
</evidence>
<reference evidence="2" key="1">
    <citation type="submission" date="2021-03" db="EMBL/GenBank/DDBJ databases">
        <title>Sagittula salina sp. nov. strain M10.9X isolated from the marine waste.</title>
        <authorList>
            <person name="Satari L."/>
            <person name="Molina-Menor E."/>
            <person name="Vidal-Verdu A."/>
            <person name="Pascual J."/>
            <person name="Pereto J."/>
            <person name="Porcar M."/>
        </authorList>
    </citation>
    <scope>NUCLEOTIDE SEQUENCE</scope>
    <source>
        <strain evidence="2">M10.9X</strain>
    </source>
</reference>
<proteinExistence type="predicted"/>
<sequence>MMEDKLRSDKKSVSPAFSRRHPLCGSHSLLFLVDKREKLIGFEYRQLLLCVDGDSGLAHIANMLFANDVISGKTHVADVRFTKGLGNRKRVTLTNEGEALRQLDVSAHQKLMDTAGSTYGLETDMTRLVAARLLAKYGASYSTKEGKTSQTMVTSGNTIGRRNQNRSSDF</sequence>
<evidence type="ECO:0000256" key="1">
    <source>
        <dbReference type="SAM" id="MobiDB-lite"/>
    </source>
</evidence>
<evidence type="ECO:0000313" key="2">
    <source>
        <dbReference type="EMBL" id="MBP0482547.1"/>
    </source>
</evidence>
<accession>A0A940MR62</accession>
<protein>
    <submittedName>
        <fullName evidence="2">Uncharacterized protein</fullName>
    </submittedName>
</protein>
<keyword evidence="3" id="KW-1185">Reference proteome</keyword>
<gene>
    <name evidence="2" type="ORF">J5474_08595</name>
</gene>